<keyword evidence="4 6" id="KW-1133">Transmembrane helix</keyword>
<feature type="transmembrane region" description="Helical" evidence="6">
    <location>
        <begin position="349"/>
        <end position="371"/>
    </location>
</feature>
<accession>A0ABP5FL61</accession>
<evidence type="ECO:0000313" key="7">
    <source>
        <dbReference type="EMBL" id="GAA2026945.1"/>
    </source>
</evidence>
<dbReference type="PANTHER" id="PTHR42770:SF8">
    <property type="entry name" value="PUTRESCINE IMPORTER PUUP"/>
    <property type="match status" value="1"/>
</dbReference>
<dbReference type="PANTHER" id="PTHR42770">
    <property type="entry name" value="AMINO ACID TRANSPORTER-RELATED"/>
    <property type="match status" value="1"/>
</dbReference>
<feature type="transmembrane region" description="Helical" evidence="6">
    <location>
        <begin position="192"/>
        <end position="209"/>
    </location>
</feature>
<feature type="transmembrane region" description="Helical" evidence="6">
    <location>
        <begin position="319"/>
        <end position="343"/>
    </location>
</feature>
<dbReference type="Gene3D" id="1.20.1740.10">
    <property type="entry name" value="Amino acid/polyamine transporter I"/>
    <property type="match status" value="1"/>
</dbReference>
<keyword evidence="3 6" id="KW-0812">Transmembrane</keyword>
<evidence type="ECO:0000256" key="4">
    <source>
        <dbReference type="ARBA" id="ARBA00022989"/>
    </source>
</evidence>
<comment type="subcellular location">
    <subcellularLocation>
        <location evidence="1">Cell membrane</location>
        <topology evidence="1">Multi-pass membrane protein</topology>
    </subcellularLocation>
</comment>
<organism evidence="7 8">
    <name type="scientific">Yaniella flava</name>
    <dbReference type="NCBI Taxonomy" id="287930"/>
    <lineage>
        <taxon>Bacteria</taxon>
        <taxon>Bacillati</taxon>
        <taxon>Actinomycetota</taxon>
        <taxon>Actinomycetes</taxon>
        <taxon>Micrococcales</taxon>
        <taxon>Micrococcaceae</taxon>
        <taxon>Yaniella</taxon>
    </lineage>
</organism>
<evidence type="ECO:0000313" key="8">
    <source>
        <dbReference type="Proteomes" id="UP001501461"/>
    </source>
</evidence>
<feature type="transmembrane region" description="Helical" evidence="6">
    <location>
        <begin position="147"/>
        <end position="172"/>
    </location>
</feature>
<feature type="transmembrane region" description="Helical" evidence="6">
    <location>
        <begin position="383"/>
        <end position="402"/>
    </location>
</feature>
<protein>
    <submittedName>
        <fullName evidence="7">APC family permease</fullName>
    </submittedName>
</protein>
<keyword evidence="2" id="KW-1003">Cell membrane</keyword>
<keyword evidence="8" id="KW-1185">Reference proteome</keyword>
<evidence type="ECO:0000256" key="3">
    <source>
        <dbReference type="ARBA" id="ARBA00022692"/>
    </source>
</evidence>
<feature type="transmembrane region" description="Helical" evidence="6">
    <location>
        <begin position="408"/>
        <end position="426"/>
    </location>
</feature>
<feature type="transmembrane region" description="Helical" evidence="6">
    <location>
        <begin position="229"/>
        <end position="251"/>
    </location>
</feature>
<dbReference type="InterPro" id="IPR050367">
    <property type="entry name" value="APC_superfamily"/>
</dbReference>
<dbReference type="InterPro" id="IPR002293">
    <property type="entry name" value="AA/rel_permease1"/>
</dbReference>
<keyword evidence="5 6" id="KW-0472">Membrane</keyword>
<dbReference type="PIRSF" id="PIRSF006060">
    <property type="entry name" value="AA_transporter"/>
    <property type="match status" value="1"/>
</dbReference>
<dbReference type="EMBL" id="BAAAMN010000007">
    <property type="protein sequence ID" value="GAA2026945.1"/>
    <property type="molecule type" value="Genomic_DNA"/>
</dbReference>
<feature type="transmembrane region" description="Helical" evidence="6">
    <location>
        <begin position="12"/>
        <end position="36"/>
    </location>
</feature>
<feature type="transmembrane region" description="Helical" evidence="6">
    <location>
        <begin position="89"/>
        <end position="113"/>
    </location>
</feature>
<proteinExistence type="predicted"/>
<evidence type="ECO:0000256" key="1">
    <source>
        <dbReference type="ARBA" id="ARBA00004651"/>
    </source>
</evidence>
<feature type="transmembrane region" description="Helical" evidence="6">
    <location>
        <begin position="119"/>
        <end position="140"/>
    </location>
</feature>
<feature type="transmembrane region" description="Helical" evidence="6">
    <location>
        <begin position="42"/>
        <end position="62"/>
    </location>
</feature>
<sequence>MPQQTLIRSLNLRSLVIFGLAYMTPLIVIGTFGVIASTTSGASAGAYALATAAMLFTAHSYARMASVYPVSGSAYTYVRSTMGAKPGFLVGWMTLLDYLFLPMVIWLIGGSYLQAQFPAIPLAIWIIIFIVITTTVNVIGVRVADKVNVVLMTFQALVLALFVLFSVVAVTSEDGLPGVFSVAPFLGEAGEFTPVVAGAAVAAYAFLGFDAVTTMSEETVEPRKTVPKAIMLIALIGGGIFVAVSYAVQLVHPGGVFSNVDTAGFEIATRIGGAAFAAVFIAALVIAQFTSGIAAQTAGSRLLYAMGRDRVMPKIFAKLAPRFATPVIAIVAIGVVGLIALAMDVATSTSFINFGAFISFAMVNVAVLVYWSQRRRAGEYLNALAWVVAPLVGVIVVLMLLTQLDIHAITLGTSWLVIGVIILAVLTRGFRADPPETVEELAEKTEVQ</sequence>
<evidence type="ECO:0000256" key="5">
    <source>
        <dbReference type="ARBA" id="ARBA00023136"/>
    </source>
</evidence>
<reference evidence="8" key="1">
    <citation type="journal article" date="2019" name="Int. J. Syst. Evol. Microbiol.">
        <title>The Global Catalogue of Microorganisms (GCM) 10K type strain sequencing project: providing services to taxonomists for standard genome sequencing and annotation.</title>
        <authorList>
            <consortium name="The Broad Institute Genomics Platform"/>
            <consortium name="The Broad Institute Genome Sequencing Center for Infectious Disease"/>
            <person name="Wu L."/>
            <person name="Ma J."/>
        </authorList>
    </citation>
    <scope>NUCLEOTIDE SEQUENCE [LARGE SCALE GENOMIC DNA]</scope>
    <source>
        <strain evidence="8">JCM 13595</strain>
    </source>
</reference>
<gene>
    <name evidence="7" type="ORF">GCM10009720_03280</name>
</gene>
<comment type="caution">
    <text evidence="7">The sequence shown here is derived from an EMBL/GenBank/DDBJ whole genome shotgun (WGS) entry which is preliminary data.</text>
</comment>
<dbReference type="Proteomes" id="UP001501461">
    <property type="component" value="Unassembled WGS sequence"/>
</dbReference>
<evidence type="ECO:0000256" key="6">
    <source>
        <dbReference type="SAM" id="Phobius"/>
    </source>
</evidence>
<evidence type="ECO:0000256" key="2">
    <source>
        <dbReference type="ARBA" id="ARBA00022475"/>
    </source>
</evidence>
<dbReference type="RefSeq" id="WP_343955858.1">
    <property type="nucleotide sequence ID" value="NZ_BAAAMN010000007.1"/>
</dbReference>
<feature type="transmembrane region" description="Helical" evidence="6">
    <location>
        <begin position="271"/>
        <end position="298"/>
    </location>
</feature>
<name>A0ABP5FL61_9MICC</name>
<dbReference type="Pfam" id="PF13520">
    <property type="entry name" value="AA_permease_2"/>
    <property type="match status" value="1"/>
</dbReference>